<name>A0A9J5X9W0_SOLCO</name>
<keyword evidence="8" id="KW-1185">Reference proteome</keyword>
<dbReference type="OrthoDB" id="288590at2759"/>
<dbReference type="PANTHER" id="PTHR10209">
    <property type="entry name" value="OXIDOREDUCTASE, 2OG-FE II OXYGENASE FAMILY PROTEIN"/>
    <property type="match status" value="1"/>
</dbReference>
<evidence type="ECO:0000256" key="1">
    <source>
        <dbReference type="ARBA" id="ARBA00008056"/>
    </source>
</evidence>
<gene>
    <name evidence="7" type="ORF">H5410_044438</name>
</gene>
<keyword evidence="3" id="KW-0847">Vitamin C</keyword>
<keyword evidence="5" id="KW-0408">Iron</keyword>
<protein>
    <recommendedName>
        <fullName evidence="6">Fe2OG dioxygenase domain-containing protein</fullName>
    </recommendedName>
</protein>
<dbReference type="PROSITE" id="PS51471">
    <property type="entry name" value="FE2OG_OXY"/>
    <property type="match status" value="1"/>
</dbReference>
<reference evidence="7 8" key="1">
    <citation type="submission" date="2020-09" db="EMBL/GenBank/DDBJ databases">
        <title>De no assembly of potato wild relative species, Solanum commersonii.</title>
        <authorList>
            <person name="Cho K."/>
        </authorList>
    </citation>
    <scope>NUCLEOTIDE SEQUENCE [LARGE SCALE GENOMIC DNA]</scope>
    <source>
        <strain evidence="7">LZ3.2</strain>
        <tissue evidence="7">Leaf</tissue>
    </source>
</reference>
<dbReference type="Pfam" id="PF14226">
    <property type="entry name" value="DIOX_N"/>
    <property type="match status" value="2"/>
</dbReference>
<organism evidence="7 8">
    <name type="scientific">Solanum commersonii</name>
    <name type="common">Commerson's wild potato</name>
    <name type="synonym">Commerson's nightshade</name>
    <dbReference type="NCBI Taxonomy" id="4109"/>
    <lineage>
        <taxon>Eukaryota</taxon>
        <taxon>Viridiplantae</taxon>
        <taxon>Streptophyta</taxon>
        <taxon>Embryophyta</taxon>
        <taxon>Tracheophyta</taxon>
        <taxon>Spermatophyta</taxon>
        <taxon>Magnoliopsida</taxon>
        <taxon>eudicotyledons</taxon>
        <taxon>Gunneridae</taxon>
        <taxon>Pentapetalae</taxon>
        <taxon>asterids</taxon>
        <taxon>lamiids</taxon>
        <taxon>Solanales</taxon>
        <taxon>Solanaceae</taxon>
        <taxon>Solanoideae</taxon>
        <taxon>Solaneae</taxon>
        <taxon>Solanum</taxon>
    </lineage>
</organism>
<dbReference type="InterPro" id="IPR044861">
    <property type="entry name" value="IPNS-like_FE2OG_OXY"/>
</dbReference>
<dbReference type="GO" id="GO:0002238">
    <property type="term" value="P:response to molecule of fungal origin"/>
    <property type="evidence" value="ECO:0007669"/>
    <property type="project" value="UniProtKB-ARBA"/>
</dbReference>
<comment type="similarity">
    <text evidence="1">Belongs to the iron/ascorbate-dependent oxidoreductase family.</text>
</comment>
<comment type="caution">
    <text evidence="7">The sequence shown here is derived from an EMBL/GenBank/DDBJ whole genome shotgun (WGS) entry which is preliminary data.</text>
</comment>
<dbReference type="Proteomes" id="UP000824120">
    <property type="component" value="Chromosome 9"/>
</dbReference>
<dbReference type="GO" id="GO:0046872">
    <property type="term" value="F:metal ion binding"/>
    <property type="evidence" value="ECO:0007669"/>
    <property type="project" value="UniProtKB-KW"/>
</dbReference>
<dbReference type="FunFam" id="2.60.120.330:FF:000005">
    <property type="entry name" value="1-aminocyclopropane-1-carboxylate oxidase homolog 1"/>
    <property type="match status" value="1"/>
</dbReference>
<dbReference type="Gene3D" id="2.60.120.330">
    <property type="entry name" value="B-lactam Antibiotic, Isopenicillin N Synthase, Chain"/>
    <property type="match status" value="2"/>
</dbReference>
<dbReference type="InterPro" id="IPR005123">
    <property type="entry name" value="Oxoglu/Fe-dep_dioxygenase_dom"/>
</dbReference>
<accession>A0A9J5X9W0</accession>
<dbReference type="SUPFAM" id="SSF51197">
    <property type="entry name" value="Clavaminate synthase-like"/>
    <property type="match status" value="2"/>
</dbReference>
<evidence type="ECO:0000256" key="2">
    <source>
        <dbReference type="ARBA" id="ARBA00022723"/>
    </source>
</evidence>
<dbReference type="GO" id="GO:0009805">
    <property type="term" value="P:coumarin biosynthetic process"/>
    <property type="evidence" value="ECO:0007669"/>
    <property type="project" value="UniProtKB-ARBA"/>
</dbReference>
<dbReference type="GO" id="GO:0031418">
    <property type="term" value="F:L-ascorbic acid binding"/>
    <property type="evidence" value="ECO:0007669"/>
    <property type="project" value="UniProtKB-KW"/>
</dbReference>
<evidence type="ECO:0000256" key="3">
    <source>
        <dbReference type="ARBA" id="ARBA00022896"/>
    </source>
</evidence>
<sequence>MCNLNTKKKMEVINTNEVQVPSEAKYDRKAELQAFDETKAGVKGLVDTGITKVPKLFVQPSNIEDSTIHSNKNFKVPIIDLDGIKEDPIKRKNIVQEVGQASETWGFFQVINHGIPSHVLEEMKDGVISFFEQDTEEKKQWYTRDLTKVFTFNSNFDLFGAPVTNWRDTFTATTAPIPPKPEELPSVCRMFVQPLKIEDPRSRNNKKFIKFPIIDLDGIMEDPIKRKNIVQEVGHASESWGFFQVINHGIPSHVMDAMKDGVASFFEQDTEVKKQWYTRDLTKEFTFNSNFDLFRTPVTNWRDTFRATIAPIPPKPEQLPSVCRDILLEYTNQVMNVGDTLFELVSEAIGLEPNHLKDMGCAEGLLAIGQYYPACPQPELTLGTSKHADNDFLTVLLQDNIGGLQVLHQNHWVDVPPTPGALVVNIGDLLQASSLITNDKFKSVDHRVLANKVGPRISLACFFMTNCVTTHRLYGPIKELISEQNPPKYRETTIKEFTTYFNNKGLDGTSALLHFRL</sequence>
<dbReference type="AlphaFoldDB" id="A0A9J5X9W0"/>
<dbReference type="Pfam" id="PF03171">
    <property type="entry name" value="2OG-FeII_Oxy"/>
    <property type="match status" value="1"/>
</dbReference>
<dbReference type="GO" id="GO:0016706">
    <property type="term" value="F:2-oxoglutarate-dependent dioxygenase activity"/>
    <property type="evidence" value="ECO:0007669"/>
    <property type="project" value="UniProtKB-ARBA"/>
</dbReference>
<dbReference type="EMBL" id="JACXVP010000009">
    <property type="protein sequence ID" value="KAG5584004.1"/>
    <property type="molecule type" value="Genomic_DNA"/>
</dbReference>
<evidence type="ECO:0000313" key="7">
    <source>
        <dbReference type="EMBL" id="KAG5584004.1"/>
    </source>
</evidence>
<evidence type="ECO:0000313" key="8">
    <source>
        <dbReference type="Proteomes" id="UP000824120"/>
    </source>
</evidence>
<evidence type="ECO:0000259" key="6">
    <source>
        <dbReference type="PROSITE" id="PS51471"/>
    </source>
</evidence>
<dbReference type="PANTHER" id="PTHR10209:SF866">
    <property type="entry name" value="1-AMINOCYCLOPROPANE-1-CARBOXYLATE OXIDASE HOMOLOG 1-LIKE"/>
    <property type="match status" value="1"/>
</dbReference>
<evidence type="ECO:0000256" key="4">
    <source>
        <dbReference type="ARBA" id="ARBA00023002"/>
    </source>
</evidence>
<feature type="domain" description="Fe2OG dioxygenase" evidence="6">
    <location>
        <begin position="361"/>
        <end position="466"/>
    </location>
</feature>
<keyword evidence="4" id="KW-0560">Oxidoreductase</keyword>
<proteinExistence type="inferred from homology"/>
<dbReference type="InterPro" id="IPR027443">
    <property type="entry name" value="IPNS-like_sf"/>
</dbReference>
<keyword evidence="2" id="KW-0479">Metal-binding</keyword>
<evidence type="ECO:0000256" key="5">
    <source>
        <dbReference type="ARBA" id="ARBA00023004"/>
    </source>
</evidence>
<dbReference type="InterPro" id="IPR026992">
    <property type="entry name" value="DIOX_N"/>
</dbReference>